<feature type="domain" description="Cell-division protein ZapC C-terminal" evidence="1">
    <location>
        <begin position="88"/>
        <end position="165"/>
    </location>
</feature>
<protein>
    <submittedName>
        <fullName evidence="2">Cell division protein ZapC</fullName>
    </submittedName>
</protein>
<sequence length="178" mass="20135">MAQQHFCQWQYNPVRGRLAILLPSKNLVFTTLTEKHLASDGVVNSPCSLVDFDDYNRFSQLLFACGFEQETLEILAYSAVATQHFLLPSQPKSWFFQPCGSESIAPQTLAQVKIKQTEQWAMVLVTNIEGSVANCLWLENDLALAGLQLTFGEPFRIFVDRLQAVSLNITHQYYQQSA</sequence>
<proteinExistence type="predicted"/>
<evidence type="ECO:0000313" key="2">
    <source>
        <dbReference type="EMBL" id="TCK01724.1"/>
    </source>
</evidence>
<keyword evidence="3" id="KW-1185">Reference proteome</keyword>
<comment type="caution">
    <text evidence="2">The sequence shown here is derived from an EMBL/GenBank/DDBJ whole genome shotgun (WGS) entry which is preliminary data.</text>
</comment>
<reference evidence="2 3" key="1">
    <citation type="submission" date="2019-03" db="EMBL/GenBank/DDBJ databases">
        <title>Genomic Encyclopedia of Type Strains, Phase IV (KMG-IV): sequencing the most valuable type-strain genomes for metagenomic binning, comparative biology and taxonomic classification.</title>
        <authorList>
            <person name="Goeker M."/>
        </authorList>
    </citation>
    <scope>NUCLEOTIDE SEQUENCE [LARGE SCALE GENOMIC DNA]</scope>
    <source>
        <strain evidence="2 3">DSM 15534</strain>
    </source>
</reference>
<accession>A0A4R1G214</accession>
<dbReference type="GO" id="GO:0051301">
    <property type="term" value="P:cell division"/>
    <property type="evidence" value="ECO:0007669"/>
    <property type="project" value="UniProtKB-KW"/>
</dbReference>
<evidence type="ECO:0000259" key="1">
    <source>
        <dbReference type="Pfam" id="PF07126"/>
    </source>
</evidence>
<keyword evidence="2" id="KW-0132">Cell division</keyword>
<dbReference type="OrthoDB" id="5765005at2"/>
<dbReference type="Proteomes" id="UP000294702">
    <property type="component" value="Unassembled WGS sequence"/>
</dbReference>
<dbReference type="InterPro" id="IPR048372">
    <property type="entry name" value="ZapC_C"/>
</dbReference>
<dbReference type="RefSeq" id="WP_132688341.1">
    <property type="nucleotide sequence ID" value="NZ_SMFT01000001.1"/>
</dbReference>
<dbReference type="EMBL" id="SMFT01000001">
    <property type="protein sequence ID" value="TCK01724.1"/>
    <property type="molecule type" value="Genomic_DNA"/>
</dbReference>
<organism evidence="2 3">
    <name type="scientific">Volucribacter psittacicida</name>
    <dbReference type="NCBI Taxonomy" id="203482"/>
    <lineage>
        <taxon>Bacteria</taxon>
        <taxon>Pseudomonadati</taxon>
        <taxon>Pseudomonadota</taxon>
        <taxon>Gammaproteobacteria</taxon>
        <taxon>Pasteurellales</taxon>
        <taxon>Pasteurellaceae</taxon>
        <taxon>Volucribacter</taxon>
    </lineage>
</organism>
<gene>
    <name evidence="2" type="ORF">EV694_0346</name>
</gene>
<dbReference type="AlphaFoldDB" id="A0A4R1G214"/>
<evidence type="ECO:0000313" key="3">
    <source>
        <dbReference type="Proteomes" id="UP000294702"/>
    </source>
</evidence>
<keyword evidence="2" id="KW-0131">Cell cycle</keyword>
<name>A0A4R1G214_9PAST</name>
<dbReference type="Pfam" id="PF07126">
    <property type="entry name" value="ZapC_C"/>
    <property type="match status" value="1"/>
</dbReference>